<protein>
    <recommendedName>
        <fullName evidence="3">F-box domain-containing protein</fullName>
    </recommendedName>
</protein>
<dbReference type="Proteomes" id="UP000308199">
    <property type="component" value="Unassembled WGS sequence"/>
</dbReference>
<accession>A0A4V3XCP2</accession>
<organism evidence="1 2">
    <name type="scientific">Phellinidium pouzarii</name>
    <dbReference type="NCBI Taxonomy" id="167371"/>
    <lineage>
        <taxon>Eukaryota</taxon>
        <taxon>Fungi</taxon>
        <taxon>Dikarya</taxon>
        <taxon>Basidiomycota</taxon>
        <taxon>Agaricomycotina</taxon>
        <taxon>Agaricomycetes</taxon>
        <taxon>Hymenochaetales</taxon>
        <taxon>Hymenochaetaceae</taxon>
        <taxon>Phellinidium</taxon>
    </lineage>
</organism>
<keyword evidence="2" id="KW-1185">Reference proteome</keyword>
<sequence>MIKNHAAEFGPRLSSALRSLTLLTEFHLAIEGSYLSVLNGCTFPLLTTFSSIADLSPDWTPLSDFLARHPSITSLCLGGDSPGQNSPAGIPFDLPPRSLPALTSYMGSRRLVSALIPSRPVRRVTLAWHAPNVEVEVACVIPPLALSSSLMQNFSVATPGWSSVLVRALAAYLPTLLSLRLYNTSSDYHNEVEIFKTLTDVLPVFTELTRLEIPCHRSIRSILAADAELHAAKAWASRAPRLQTVVFPSSRAWCRTDKSGWTLM</sequence>
<evidence type="ECO:0008006" key="3">
    <source>
        <dbReference type="Google" id="ProtNLM"/>
    </source>
</evidence>
<reference evidence="1 2" key="1">
    <citation type="submission" date="2019-02" db="EMBL/GenBank/DDBJ databases">
        <title>Genome sequencing of the rare red list fungi Phellinidium pouzarii.</title>
        <authorList>
            <person name="Buettner E."/>
            <person name="Kellner H."/>
        </authorList>
    </citation>
    <scope>NUCLEOTIDE SEQUENCE [LARGE SCALE GENOMIC DNA]</scope>
    <source>
        <strain evidence="1 2">DSM 108285</strain>
    </source>
</reference>
<dbReference type="EMBL" id="SGPK01000185">
    <property type="protein sequence ID" value="THH06623.1"/>
    <property type="molecule type" value="Genomic_DNA"/>
</dbReference>
<evidence type="ECO:0000313" key="2">
    <source>
        <dbReference type="Proteomes" id="UP000308199"/>
    </source>
</evidence>
<comment type="caution">
    <text evidence="1">The sequence shown here is derived from an EMBL/GenBank/DDBJ whole genome shotgun (WGS) entry which is preliminary data.</text>
</comment>
<proteinExistence type="predicted"/>
<evidence type="ECO:0000313" key="1">
    <source>
        <dbReference type="EMBL" id="THH06623.1"/>
    </source>
</evidence>
<dbReference type="AlphaFoldDB" id="A0A4V3XCP2"/>
<name>A0A4V3XCP2_9AGAM</name>
<dbReference type="OrthoDB" id="613763at2759"/>
<gene>
    <name evidence="1" type="ORF">EW145_g3954</name>
</gene>